<sequence length="91" mass="10079">MVLLSLTNSVTSANAIIIISKIKKRSFLSVTWYEMPLSLPDPALILKQFHVKSSKSVAAVSEFRRLKGMSTGKGPLTQISMRKMVKKIGED</sequence>
<accession>A0A8X6N508</accession>
<protein>
    <recommendedName>
        <fullName evidence="3">DUF4817 domain-containing protein</fullName>
    </recommendedName>
</protein>
<evidence type="ECO:0000313" key="1">
    <source>
        <dbReference type="EMBL" id="GFS94015.1"/>
    </source>
</evidence>
<keyword evidence="2" id="KW-1185">Reference proteome</keyword>
<comment type="caution">
    <text evidence="1">The sequence shown here is derived from an EMBL/GenBank/DDBJ whole genome shotgun (WGS) entry which is preliminary data.</text>
</comment>
<gene>
    <name evidence="1" type="ORF">NPIL_28361</name>
</gene>
<dbReference type="Proteomes" id="UP000887013">
    <property type="component" value="Unassembled WGS sequence"/>
</dbReference>
<organism evidence="1 2">
    <name type="scientific">Nephila pilipes</name>
    <name type="common">Giant wood spider</name>
    <name type="synonym">Nephila maculata</name>
    <dbReference type="NCBI Taxonomy" id="299642"/>
    <lineage>
        <taxon>Eukaryota</taxon>
        <taxon>Metazoa</taxon>
        <taxon>Ecdysozoa</taxon>
        <taxon>Arthropoda</taxon>
        <taxon>Chelicerata</taxon>
        <taxon>Arachnida</taxon>
        <taxon>Araneae</taxon>
        <taxon>Araneomorphae</taxon>
        <taxon>Entelegynae</taxon>
        <taxon>Araneoidea</taxon>
        <taxon>Nephilidae</taxon>
        <taxon>Nephila</taxon>
    </lineage>
</organism>
<dbReference type="AlphaFoldDB" id="A0A8X6N508"/>
<dbReference type="EMBL" id="BMAW01054019">
    <property type="protein sequence ID" value="GFS94015.1"/>
    <property type="molecule type" value="Genomic_DNA"/>
</dbReference>
<evidence type="ECO:0008006" key="3">
    <source>
        <dbReference type="Google" id="ProtNLM"/>
    </source>
</evidence>
<proteinExistence type="predicted"/>
<dbReference type="OrthoDB" id="9979538at2759"/>
<reference evidence="1" key="1">
    <citation type="submission" date="2020-08" db="EMBL/GenBank/DDBJ databases">
        <title>Multicomponent nature underlies the extraordinary mechanical properties of spider dragline silk.</title>
        <authorList>
            <person name="Kono N."/>
            <person name="Nakamura H."/>
            <person name="Mori M."/>
            <person name="Yoshida Y."/>
            <person name="Ohtoshi R."/>
            <person name="Malay A.D."/>
            <person name="Moran D.A.P."/>
            <person name="Tomita M."/>
            <person name="Numata K."/>
            <person name="Arakawa K."/>
        </authorList>
    </citation>
    <scope>NUCLEOTIDE SEQUENCE</scope>
</reference>
<evidence type="ECO:0000313" key="2">
    <source>
        <dbReference type="Proteomes" id="UP000887013"/>
    </source>
</evidence>
<name>A0A8X6N508_NEPPI</name>